<keyword evidence="1" id="KW-0472">Membrane</keyword>
<protein>
    <submittedName>
        <fullName evidence="2">Uncharacterized protein</fullName>
    </submittedName>
</protein>
<feature type="transmembrane region" description="Helical" evidence="1">
    <location>
        <begin position="49"/>
        <end position="73"/>
    </location>
</feature>
<keyword evidence="3" id="KW-1185">Reference proteome</keyword>
<organism evidence="2 3">
    <name type="scientific">Brachionus plicatilis</name>
    <name type="common">Marine rotifer</name>
    <name type="synonym">Brachionus muelleri</name>
    <dbReference type="NCBI Taxonomy" id="10195"/>
    <lineage>
        <taxon>Eukaryota</taxon>
        <taxon>Metazoa</taxon>
        <taxon>Spiralia</taxon>
        <taxon>Gnathifera</taxon>
        <taxon>Rotifera</taxon>
        <taxon>Eurotatoria</taxon>
        <taxon>Monogononta</taxon>
        <taxon>Pseudotrocha</taxon>
        <taxon>Ploima</taxon>
        <taxon>Brachionidae</taxon>
        <taxon>Brachionus</taxon>
    </lineage>
</organism>
<dbReference type="Proteomes" id="UP000276133">
    <property type="component" value="Unassembled WGS sequence"/>
</dbReference>
<gene>
    <name evidence="2" type="ORF">BpHYR1_043723</name>
</gene>
<keyword evidence="1" id="KW-1133">Transmembrane helix</keyword>
<comment type="caution">
    <text evidence="2">The sequence shown here is derived from an EMBL/GenBank/DDBJ whole genome shotgun (WGS) entry which is preliminary data.</text>
</comment>
<evidence type="ECO:0000313" key="3">
    <source>
        <dbReference type="Proteomes" id="UP000276133"/>
    </source>
</evidence>
<proteinExistence type="predicted"/>
<sequence>MIKSFFLALTHFDFPYNVIMNDSPTIPRNLYLLWEEFLHLLDRDGSLSFTLFCVLRYLIGIAISTAVGLLSVISMRALRVTGLF</sequence>
<reference evidence="2 3" key="1">
    <citation type="journal article" date="2018" name="Sci. Rep.">
        <title>Genomic signatures of local adaptation to the degree of environmental predictability in rotifers.</title>
        <authorList>
            <person name="Franch-Gras L."/>
            <person name="Hahn C."/>
            <person name="Garcia-Roger E.M."/>
            <person name="Carmona M.J."/>
            <person name="Serra M."/>
            <person name="Gomez A."/>
        </authorList>
    </citation>
    <scope>NUCLEOTIDE SEQUENCE [LARGE SCALE GENOMIC DNA]</scope>
    <source>
        <strain evidence="2">HYR1</strain>
    </source>
</reference>
<accession>A0A3M7PPF1</accession>
<evidence type="ECO:0000313" key="2">
    <source>
        <dbReference type="EMBL" id="RNA01002.1"/>
    </source>
</evidence>
<name>A0A3M7PPF1_BRAPC</name>
<dbReference type="EMBL" id="REGN01009510">
    <property type="protein sequence ID" value="RNA01002.1"/>
    <property type="molecule type" value="Genomic_DNA"/>
</dbReference>
<keyword evidence="1" id="KW-0812">Transmembrane</keyword>
<evidence type="ECO:0000256" key="1">
    <source>
        <dbReference type="SAM" id="Phobius"/>
    </source>
</evidence>
<dbReference type="AlphaFoldDB" id="A0A3M7PPF1"/>